<dbReference type="GO" id="GO:0071978">
    <property type="term" value="P:bacterial-type flagellum-dependent swarming motility"/>
    <property type="evidence" value="ECO:0007669"/>
    <property type="project" value="TreeGrafter"/>
</dbReference>
<dbReference type="OrthoDB" id="9804559at2"/>
<feature type="domain" description="Flagellar hook protein FlgE/F/G-like D1" evidence="9">
    <location>
        <begin position="92"/>
        <end position="148"/>
    </location>
</feature>
<dbReference type="InterPro" id="IPR001444">
    <property type="entry name" value="Flag_bb_rod_N"/>
</dbReference>
<evidence type="ECO:0000256" key="5">
    <source>
        <dbReference type="ARBA" id="ARBA00040228"/>
    </source>
</evidence>
<reference evidence="10 11" key="1">
    <citation type="submission" date="2006-03" db="EMBL/GenBank/DDBJ databases">
        <authorList>
            <person name="Giovannoni S.J."/>
            <person name="Cho J.-C."/>
            <person name="Ferriera S."/>
            <person name="Johnson J."/>
            <person name="Kravitz S."/>
            <person name="Halpern A."/>
            <person name="Remington K."/>
            <person name="Beeson K."/>
            <person name="Tran B."/>
            <person name="Rogers Y.-H."/>
            <person name="Friedman R."/>
            <person name="Venter J.C."/>
        </authorList>
    </citation>
    <scope>NUCLEOTIDE SEQUENCE [LARGE SCALE GENOMIC DNA]</scope>
    <source>
        <strain evidence="10 11">HTCC2207</strain>
    </source>
</reference>
<proteinExistence type="inferred from homology"/>
<evidence type="ECO:0000313" key="10">
    <source>
        <dbReference type="EMBL" id="EAS47810.1"/>
    </source>
</evidence>
<keyword evidence="11" id="KW-1185">Reference proteome</keyword>
<evidence type="ECO:0000256" key="3">
    <source>
        <dbReference type="ARBA" id="ARBA00023143"/>
    </source>
</evidence>
<comment type="subcellular location">
    <subcellularLocation>
        <location evidence="1 6">Bacterial flagellum basal body</location>
    </subcellularLocation>
</comment>
<dbReference type="NCBIfam" id="NF009280">
    <property type="entry name" value="PRK12640.1"/>
    <property type="match status" value="1"/>
</dbReference>
<dbReference type="GO" id="GO:0030694">
    <property type="term" value="C:bacterial-type flagellum basal body, rod"/>
    <property type="evidence" value="ECO:0007669"/>
    <property type="project" value="UniProtKB-UniRule"/>
</dbReference>
<comment type="caution">
    <text evidence="10">The sequence shown here is derived from an EMBL/GenBank/DDBJ whole genome shotgun (WGS) entry which is preliminary data.</text>
</comment>
<dbReference type="InterPro" id="IPR020013">
    <property type="entry name" value="Flagellar_FlgE/F/G"/>
</dbReference>
<comment type="subunit">
    <text evidence="4 6">The basal body constitutes a major portion of the flagellar organelle and consists of five rings (E,L,P,S, and M) mounted on a central rod. The rod consists of about 26 subunits of FlgG in the distal portion, and FlgB, FlgC and FlgF are thought to build up the proximal portion of the rod with about 6 subunits each.</text>
</comment>
<evidence type="ECO:0000259" key="7">
    <source>
        <dbReference type="Pfam" id="PF00460"/>
    </source>
</evidence>
<evidence type="ECO:0000313" key="11">
    <source>
        <dbReference type="Proteomes" id="UP000005555"/>
    </source>
</evidence>
<dbReference type="eggNOG" id="COG4787">
    <property type="taxonomic scope" value="Bacteria"/>
</dbReference>
<evidence type="ECO:0000259" key="9">
    <source>
        <dbReference type="Pfam" id="PF22692"/>
    </source>
</evidence>
<dbReference type="NCBIfam" id="TIGR03506">
    <property type="entry name" value="FlgEFG_subfam"/>
    <property type="match status" value="1"/>
</dbReference>
<dbReference type="InterPro" id="IPR053967">
    <property type="entry name" value="LlgE_F_G-like_D1"/>
</dbReference>
<keyword evidence="3 6" id="KW-0975">Bacterial flagellum</keyword>
<dbReference type="InterPro" id="IPR037925">
    <property type="entry name" value="FlgE/F/G-like"/>
</dbReference>
<dbReference type="Pfam" id="PF06429">
    <property type="entry name" value="Flg_bbr_C"/>
    <property type="match status" value="1"/>
</dbReference>
<protein>
    <recommendedName>
        <fullName evidence="5 6">Flagellar basal-body rod protein FlgF</fullName>
    </recommendedName>
</protein>
<sequence>MDKLTYTALSAMQSQSVARAAITNELANVSTVGFKKSFQIASSAVKIDGPGLETRFQPGLQITDVINLTPGTPMSTGRPLDISMNDQTVLGIQTESGDIAYTRRGDLKVSPSGVLENAIGDLIMGEGGPISVPVGNLITISPDGTVFAQLPTEPEAAAVAVGQLMLRDASQTQLVRRQDGLFEPRDEALKGQDFNSGPLAVSVLPGMLEGSNVNPVGTMIKMLDFSRQFEMQLKLVKETQSIDEAGSTMMRLP</sequence>
<evidence type="ECO:0000256" key="6">
    <source>
        <dbReference type="RuleBase" id="RU362116"/>
    </source>
</evidence>
<name>Q1YV98_9GAMM</name>
<dbReference type="Proteomes" id="UP000005555">
    <property type="component" value="Unassembled WGS sequence"/>
</dbReference>
<dbReference type="Pfam" id="PF22692">
    <property type="entry name" value="LlgE_F_G_D1"/>
    <property type="match status" value="1"/>
</dbReference>
<dbReference type="PANTHER" id="PTHR30435">
    <property type="entry name" value="FLAGELLAR PROTEIN"/>
    <property type="match status" value="1"/>
</dbReference>
<feature type="domain" description="Flagellar basal-body/hook protein C-terminal" evidence="8">
    <location>
        <begin position="205"/>
        <end position="248"/>
    </location>
</feature>
<dbReference type="InterPro" id="IPR010930">
    <property type="entry name" value="Flg_bb/hook_C_dom"/>
</dbReference>
<organism evidence="10 11">
    <name type="scientific">gamma proteobacterium HTCC2207</name>
    <dbReference type="NCBI Taxonomy" id="314287"/>
    <lineage>
        <taxon>Bacteria</taxon>
        <taxon>Pseudomonadati</taxon>
        <taxon>Pseudomonadota</taxon>
        <taxon>Gammaproteobacteria</taxon>
        <taxon>Cellvibrionales</taxon>
        <taxon>Porticoccaceae</taxon>
        <taxon>SAR92 clade</taxon>
    </lineage>
</organism>
<accession>Q1YV98</accession>
<evidence type="ECO:0000256" key="4">
    <source>
        <dbReference type="ARBA" id="ARBA00038560"/>
    </source>
</evidence>
<evidence type="ECO:0000256" key="2">
    <source>
        <dbReference type="ARBA" id="ARBA00009677"/>
    </source>
</evidence>
<dbReference type="Pfam" id="PF00460">
    <property type="entry name" value="Flg_bb_rod"/>
    <property type="match status" value="1"/>
</dbReference>
<dbReference type="STRING" id="314287.GB2207_08376"/>
<dbReference type="PANTHER" id="PTHR30435:SF18">
    <property type="entry name" value="FLAGELLAR BASAL-BODY ROD PROTEIN FLGF"/>
    <property type="match status" value="1"/>
</dbReference>
<gene>
    <name evidence="10" type="ORF">GB2207_08376</name>
</gene>
<dbReference type="EMBL" id="AAPI01000001">
    <property type="protein sequence ID" value="EAS47810.1"/>
    <property type="molecule type" value="Genomic_DNA"/>
</dbReference>
<comment type="similarity">
    <text evidence="2 6">Belongs to the flagella basal body rod proteins family.</text>
</comment>
<dbReference type="AlphaFoldDB" id="Q1YV98"/>
<evidence type="ECO:0000256" key="1">
    <source>
        <dbReference type="ARBA" id="ARBA00004117"/>
    </source>
</evidence>
<evidence type="ECO:0000259" key="8">
    <source>
        <dbReference type="Pfam" id="PF06429"/>
    </source>
</evidence>
<dbReference type="SUPFAM" id="SSF117143">
    <property type="entry name" value="Flagellar hook protein flgE"/>
    <property type="match status" value="1"/>
</dbReference>
<feature type="domain" description="Flagellar basal body rod protein N-terminal" evidence="7">
    <location>
        <begin position="6"/>
        <end position="35"/>
    </location>
</feature>
<dbReference type="HOGENOM" id="CLU_013687_1_0_6"/>